<evidence type="ECO:0000256" key="6">
    <source>
        <dbReference type="ARBA" id="ARBA00022970"/>
    </source>
</evidence>
<evidence type="ECO:0000256" key="7">
    <source>
        <dbReference type="ARBA" id="ARBA00022989"/>
    </source>
</evidence>
<dbReference type="GO" id="GO:0005302">
    <property type="term" value="F:L-tyrosine transmembrane transporter activity"/>
    <property type="evidence" value="ECO:0007669"/>
    <property type="project" value="TreeGrafter"/>
</dbReference>
<keyword evidence="3" id="KW-0813">Transport</keyword>
<feature type="transmembrane region" description="Helical" evidence="10">
    <location>
        <begin position="529"/>
        <end position="553"/>
    </location>
</feature>
<sequence>MAGRWRLAGGGGGGGGDAGPDPPRQPAANHPHAAGRKKTLLDPLLACAAPRGALRSPRASDSAAAADDDDDDDDDDDNPRGPAVPIVDEDSAGGRSPFPVLGTAGIASSVVNIANTILGSGILAMVRNGDDERRRPGNKKEGQKEIGGGRGKGSEAVSVGLLPGACMVLVSALASGLGLHFLARCAARTHGRSASFNACAQLTFPDAALWFDLAIAIKCFGVGVSYLIIIGDLMPEIVRSLVELVLAPADGAAPGPAAALLLSRRFWITVSMAGVVPLAYLPTLDAMRYTSTVALMSVAYLWCIVFFHYVDPRTPRPPPEDVSYVNATVIVGAVSAAFFVYETVGCLGYLTFGDSIGVNILAIKGITVAIGRFSFVFLVLFSFPLQCHPCRFSLDKVLCSLSQIIARKYMHVFPTDDDDGDDPDEESLIEGAPSAQAADSAVNGCSEGATAVPRHSVNGGRAPGSSPVAAADNFPAAATAAATAAAARSRQKSKTGVPIPSAGRHAAITTAIVIGSYAVAMTVSSLDVVLSFVGATGSTTISFILPGLFYWRLHKDEPASRCPSKIAALALAAYGACVMVVCLGFNLGRPAGGGGAVGH</sequence>
<accession>A0A8H8A044</accession>
<evidence type="ECO:0000256" key="8">
    <source>
        <dbReference type="ARBA" id="ARBA00023136"/>
    </source>
</evidence>
<organism evidence="12 13">
    <name type="scientific">Olpidium bornovanus</name>
    <dbReference type="NCBI Taxonomy" id="278681"/>
    <lineage>
        <taxon>Eukaryota</taxon>
        <taxon>Fungi</taxon>
        <taxon>Fungi incertae sedis</taxon>
        <taxon>Olpidiomycota</taxon>
        <taxon>Olpidiomycotina</taxon>
        <taxon>Olpidiomycetes</taxon>
        <taxon>Olpidiales</taxon>
        <taxon>Olpidiaceae</taxon>
        <taxon>Olpidium</taxon>
    </lineage>
</organism>
<feature type="transmembrane region" description="Helical" evidence="10">
    <location>
        <begin position="361"/>
        <end position="383"/>
    </location>
</feature>
<feature type="transmembrane region" description="Helical" evidence="10">
    <location>
        <begin position="289"/>
        <end position="310"/>
    </location>
</feature>
<dbReference type="EMBL" id="JAEFCI010002013">
    <property type="protein sequence ID" value="KAG5462529.1"/>
    <property type="molecule type" value="Genomic_DNA"/>
</dbReference>
<dbReference type="GO" id="GO:0000329">
    <property type="term" value="C:fungal-type vacuole membrane"/>
    <property type="evidence" value="ECO:0007669"/>
    <property type="project" value="TreeGrafter"/>
</dbReference>
<dbReference type="Pfam" id="PF01490">
    <property type="entry name" value="Aa_trans"/>
    <property type="match status" value="2"/>
</dbReference>
<feature type="transmembrane region" description="Helical" evidence="10">
    <location>
        <begin position="266"/>
        <end position="283"/>
    </location>
</feature>
<proteinExistence type="inferred from homology"/>
<dbReference type="GO" id="GO:0015194">
    <property type="term" value="F:L-serine transmembrane transporter activity"/>
    <property type="evidence" value="ECO:0007669"/>
    <property type="project" value="TreeGrafter"/>
</dbReference>
<dbReference type="AlphaFoldDB" id="A0A8H8A044"/>
<keyword evidence="5 10" id="KW-0812">Transmembrane</keyword>
<feature type="region of interest" description="Disordered" evidence="9">
    <location>
        <begin position="1"/>
        <end position="95"/>
    </location>
</feature>
<protein>
    <submittedName>
        <fullName evidence="12">Transmembrane amino acid transporter protein-domain-containing protein</fullName>
    </submittedName>
</protein>
<keyword evidence="6" id="KW-0029">Amino-acid transport</keyword>
<evidence type="ECO:0000313" key="13">
    <source>
        <dbReference type="Proteomes" id="UP000673691"/>
    </source>
</evidence>
<dbReference type="GO" id="GO:0005313">
    <property type="term" value="F:L-glutamate transmembrane transporter activity"/>
    <property type="evidence" value="ECO:0007669"/>
    <property type="project" value="TreeGrafter"/>
</dbReference>
<feature type="compositionally biased region" description="Basic and acidic residues" evidence="9">
    <location>
        <begin position="129"/>
        <end position="144"/>
    </location>
</feature>
<feature type="transmembrane region" description="Helical" evidence="10">
    <location>
        <begin position="207"/>
        <end position="229"/>
    </location>
</feature>
<evidence type="ECO:0000256" key="4">
    <source>
        <dbReference type="ARBA" id="ARBA00022554"/>
    </source>
</evidence>
<evidence type="ECO:0000259" key="11">
    <source>
        <dbReference type="Pfam" id="PF01490"/>
    </source>
</evidence>
<feature type="compositionally biased region" description="Gly residues" evidence="9">
    <location>
        <begin position="8"/>
        <end position="18"/>
    </location>
</feature>
<dbReference type="OrthoDB" id="438545at2759"/>
<gene>
    <name evidence="12" type="ORF">BJ554DRAFT_4761</name>
</gene>
<evidence type="ECO:0000256" key="1">
    <source>
        <dbReference type="ARBA" id="ARBA00004128"/>
    </source>
</evidence>
<evidence type="ECO:0000256" key="2">
    <source>
        <dbReference type="ARBA" id="ARBA00008066"/>
    </source>
</evidence>
<feature type="transmembrane region" description="Helical" evidence="10">
    <location>
        <begin position="565"/>
        <end position="587"/>
    </location>
</feature>
<feature type="region of interest" description="Disordered" evidence="9">
    <location>
        <begin position="415"/>
        <end position="435"/>
    </location>
</feature>
<dbReference type="PANTHER" id="PTHR22950">
    <property type="entry name" value="AMINO ACID TRANSPORTER"/>
    <property type="match status" value="1"/>
</dbReference>
<feature type="domain" description="Amino acid transporter transmembrane" evidence="11">
    <location>
        <begin position="158"/>
        <end position="307"/>
    </location>
</feature>
<reference evidence="12 13" key="1">
    <citation type="journal article" name="Sci. Rep.">
        <title>Genome-scale phylogenetic analyses confirm Olpidium as the closest living zoosporic fungus to the non-flagellated, terrestrial fungi.</title>
        <authorList>
            <person name="Chang Y."/>
            <person name="Rochon D."/>
            <person name="Sekimoto S."/>
            <person name="Wang Y."/>
            <person name="Chovatia M."/>
            <person name="Sandor L."/>
            <person name="Salamov A."/>
            <person name="Grigoriev I.V."/>
            <person name="Stajich J.E."/>
            <person name="Spatafora J.W."/>
        </authorList>
    </citation>
    <scope>NUCLEOTIDE SEQUENCE [LARGE SCALE GENOMIC DNA]</scope>
    <source>
        <strain evidence="12">S191</strain>
    </source>
</reference>
<comment type="caution">
    <text evidence="12">The sequence shown here is derived from an EMBL/GenBank/DDBJ whole genome shotgun (WGS) entry which is preliminary data.</text>
</comment>
<comment type="subcellular location">
    <subcellularLocation>
        <location evidence="1">Vacuole membrane</location>
        <topology evidence="1">Multi-pass membrane protein</topology>
    </subcellularLocation>
</comment>
<feature type="domain" description="Amino acid transporter transmembrane" evidence="11">
    <location>
        <begin position="328"/>
        <end position="581"/>
    </location>
</feature>
<comment type="similarity">
    <text evidence="2">Belongs to the amino acid/polyamine transporter 2 family.</text>
</comment>
<dbReference type="GO" id="GO:0015189">
    <property type="term" value="F:L-lysine transmembrane transporter activity"/>
    <property type="evidence" value="ECO:0007669"/>
    <property type="project" value="TreeGrafter"/>
</dbReference>
<feature type="region of interest" description="Disordered" evidence="9">
    <location>
        <begin position="129"/>
        <end position="153"/>
    </location>
</feature>
<evidence type="ECO:0000256" key="9">
    <source>
        <dbReference type="SAM" id="MobiDB-lite"/>
    </source>
</evidence>
<evidence type="ECO:0000313" key="12">
    <source>
        <dbReference type="EMBL" id="KAG5462529.1"/>
    </source>
</evidence>
<keyword evidence="7 10" id="KW-1133">Transmembrane helix</keyword>
<dbReference type="PANTHER" id="PTHR22950:SF678">
    <property type="entry name" value="VACUOLAR AMINO ACID TRANSPORTER 5-RELATED"/>
    <property type="match status" value="1"/>
</dbReference>
<keyword evidence="4" id="KW-0926">Vacuole</keyword>
<name>A0A8H8A044_9FUNG</name>
<keyword evidence="8 10" id="KW-0472">Membrane</keyword>
<dbReference type="GO" id="GO:0005290">
    <property type="term" value="F:L-histidine transmembrane transporter activity"/>
    <property type="evidence" value="ECO:0007669"/>
    <property type="project" value="TreeGrafter"/>
</dbReference>
<dbReference type="Proteomes" id="UP000673691">
    <property type="component" value="Unassembled WGS sequence"/>
</dbReference>
<keyword evidence="13" id="KW-1185">Reference proteome</keyword>
<evidence type="ECO:0000256" key="10">
    <source>
        <dbReference type="SAM" id="Phobius"/>
    </source>
</evidence>
<evidence type="ECO:0000256" key="5">
    <source>
        <dbReference type="ARBA" id="ARBA00022692"/>
    </source>
</evidence>
<feature type="transmembrane region" description="Helical" evidence="10">
    <location>
        <begin position="159"/>
        <end position="183"/>
    </location>
</feature>
<evidence type="ECO:0000256" key="3">
    <source>
        <dbReference type="ARBA" id="ARBA00022448"/>
    </source>
</evidence>
<dbReference type="GO" id="GO:0061459">
    <property type="term" value="F:L-arginine transmembrane transporter activity"/>
    <property type="evidence" value="ECO:0007669"/>
    <property type="project" value="TreeGrafter"/>
</dbReference>
<dbReference type="InterPro" id="IPR013057">
    <property type="entry name" value="AA_transpt_TM"/>
</dbReference>
<feature type="compositionally biased region" description="Acidic residues" evidence="9">
    <location>
        <begin position="415"/>
        <end position="428"/>
    </location>
</feature>
<feature type="transmembrane region" description="Helical" evidence="10">
    <location>
        <begin position="322"/>
        <end position="341"/>
    </location>
</feature>
<feature type="compositionally biased region" description="Acidic residues" evidence="9">
    <location>
        <begin position="66"/>
        <end position="77"/>
    </location>
</feature>